<dbReference type="Gene3D" id="3.10.310.10">
    <property type="entry name" value="Diaminopimelate Epimerase, Chain A, domain 1"/>
    <property type="match status" value="2"/>
</dbReference>
<accession>A0A520S5L3</accession>
<dbReference type="InterPro" id="IPR018510">
    <property type="entry name" value="DAP_epimerase_AS"/>
</dbReference>
<evidence type="ECO:0000256" key="6">
    <source>
        <dbReference type="ARBA" id="ARBA00023154"/>
    </source>
</evidence>
<feature type="binding site" evidence="9">
    <location>
        <position position="167"/>
    </location>
    <ligand>
        <name>substrate</name>
    </ligand>
</feature>
<evidence type="ECO:0000256" key="8">
    <source>
        <dbReference type="ARBA" id="ARBA00051712"/>
    </source>
</evidence>
<name>A0A520S5L3_9GAMM</name>
<evidence type="ECO:0000256" key="4">
    <source>
        <dbReference type="ARBA" id="ARBA00022490"/>
    </source>
</evidence>
<feature type="site" description="Important for dimerization" evidence="9">
    <location>
        <position position="278"/>
    </location>
</feature>
<comment type="caution">
    <text evidence="11">The sequence shown here is derived from an EMBL/GenBank/DDBJ whole genome shotgun (WGS) entry which is preliminary data.</text>
</comment>
<dbReference type="SUPFAM" id="SSF54506">
    <property type="entry name" value="Diaminopimelate epimerase-like"/>
    <property type="match status" value="1"/>
</dbReference>
<keyword evidence="4 9" id="KW-0963">Cytoplasm</keyword>
<keyword evidence="5 9" id="KW-0028">Amino-acid biosynthesis</keyword>
<feature type="site" description="Could be important to modulate the pK values of the two catalytic cysteine residues" evidence="9">
    <location>
        <position position="169"/>
    </location>
</feature>
<dbReference type="GO" id="GO:0009089">
    <property type="term" value="P:lysine biosynthetic process via diaminopimelate"/>
    <property type="evidence" value="ECO:0007669"/>
    <property type="project" value="UniProtKB-UniRule"/>
</dbReference>
<protein>
    <recommendedName>
        <fullName evidence="3 9">Diaminopimelate epimerase</fullName>
        <shortName evidence="9">DAP epimerase</shortName>
        <ecNumber evidence="3 9">5.1.1.7</ecNumber>
    </recommendedName>
    <alternativeName>
        <fullName evidence="9">PLP-independent amino acid racemase</fullName>
    </alternativeName>
</protein>
<feature type="binding site" evidence="9">
    <location>
        <position position="13"/>
    </location>
    <ligand>
        <name>substrate</name>
    </ligand>
</feature>
<dbReference type="AlphaFoldDB" id="A0A520S5L3"/>
<dbReference type="Proteomes" id="UP000316199">
    <property type="component" value="Unassembled WGS sequence"/>
</dbReference>
<comment type="function">
    <text evidence="9">Catalyzes the stereoinversion of LL-2,6-diaminopimelate (L,L-DAP) to meso-diaminopimelate (meso-DAP), a precursor of L-lysine and an essential component of the bacterial peptidoglycan.</text>
</comment>
<dbReference type="NCBIfam" id="TIGR00652">
    <property type="entry name" value="DapF"/>
    <property type="match status" value="1"/>
</dbReference>
<feature type="active site" description="Proton acceptor" evidence="9">
    <location>
        <position position="227"/>
    </location>
</feature>
<dbReference type="PANTHER" id="PTHR31689:SF0">
    <property type="entry name" value="DIAMINOPIMELATE EPIMERASE"/>
    <property type="match status" value="1"/>
</dbReference>
<dbReference type="FunFam" id="3.10.310.10:FF:000001">
    <property type="entry name" value="Diaminopimelate epimerase"/>
    <property type="match status" value="1"/>
</dbReference>
<evidence type="ECO:0000313" key="12">
    <source>
        <dbReference type="Proteomes" id="UP000316199"/>
    </source>
</evidence>
<dbReference type="UniPathway" id="UPA00034">
    <property type="reaction ID" value="UER00025"/>
</dbReference>
<evidence type="ECO:0000313" key="11">
    <source>
        <dbReference type="EMBL" id="RZO77766.1"/>
    </source>
</evidence>
<dbReference type="PANTHER" id="PTHR31689">
    <property type="entry name" value="DIAMINOPIMELATE EPIMERASE, CHLOROPLASTIC"/>
    <property type="match status" value="1"/>
</dbReference>
<dbReference type="PROSITE" id="PS01326">
    <property type="entry name" value="DAP_EPIMERASE"/>
    <property type="match status" value="1"/>
</dbReference>
<gene>
    <name evidence="9" type="primary">dapF</name>
    <name evidence="11" type="ORF">EVA68_00635</name>
</gene>
<organism evidence="11 12">
    <name type="scientific">OM182 bacterium</name>
    <dbReference type="NCBI Taxonomy" id="2510334"/>
    <lineage>
        <taxon>Bacteria</taxon>
        <taxon>Pseudomonadati</taxon>
        <taxon>Pseudomonadota</taxon>
        <taxon>Gammaproteobacteria</taxon>
        <taxon>OMG group</taxon>
        <taxon>OM182 clade</taxon>
    </lineage>
</organism>
<feature type="site" description="Could be important to modulate the pK values of the two catalytic cysteine residues" evidence="9">
    <location>
        <position position="218"/>
    </location>
</feature>
<dbReference type="GO" id="GO:0008837">
    <property type="term" value="F:diaminopimelate epimerase activity"/>
    <property type="evidence" value="ECO:0007669"/>
    <property type="project" value="UniProtKB-UniRule"/>
</dbReference>
<comment type="subcellular location">
    <subcellularLocation>
        <location evidence="9">Cytoplasm</location>
    </subcellularLocation>
</comment>
<evidence type="ECO:0000256" key="9">
    <source>
        <dbReference type="HAMAP-Rule" id="MF_00197"/>
    </source>
</evidence>
<comment type="pathway">
    <text evidence="1 9">Amino-acid biosynthesis; L-lysine biosynthesis via DAP pathway; DL-2,6-diaminopimelate from LL-2,6-diaminopimelate: step 1/1.</text>
</comment>
<evidence type="ECO:0000256" key="2">
    <source>
        <dbReference type="ARBA" id="ARBA00010219"/>
    </source>
</evidence>
<feature type="active site" description="Proton donor" evidence="9">
    <location>
        <position position="75"/>
    </location>
</feature>
<feature type="active site" evidence="10">
    <location>
        <position position="75"/>
    </location>
</feature>
<sequence length="284" mass="31309">MLLRFTKMHGLGNDFVVLDQVSQDIKLRGDQVRALANRHLGIGFDQLLTVEPPSDTRADFLYRIFNANGEEVEQCGNGARCLILFVRDRGLTSKDSIVLETKGGYLYCQVEQDGKICVNMGAPKLNPQDIPFLNDSTEITYDLFIPKGIHPGQEPNHVTLSAINIGNPHVVVLVEDISTAPVNELGPFLERHKSFPKNTNVNFMEIISRDEVALRVHERGVGETLACGTGACAAVVAGRLQKRLDTKVKVHLPGGTLLIRWSGGRSDIHMTGPACRVYEGRIEI</sequence>
<evidence type="ECO:0000256" key="1">
    <source>
        <dbReference type="ARBA" id="ARBA00005196"/>
    </source>
</evidence>
<dbReference type="EC" id="5.1.1.7" evidence="3 9"/>
<dbReference type="InterPro" id="IPR001653">
    <property type="entry name" value="DAP_epimerase_DapF"/>
</dbReference>
<evidence type="ECO:0000256" key="7">
    <source>
        <dbReference type="ARBA" id="ARBA00023235"/>
    </source>
</evidence>
<comment type="subunit">
    <text evidence="9">Homodimer.</text>
</comment>
<dbReference type="GO" id="GO:0005829">
    <property type="term" value="C:cytosol"/>
    <property type="evidence" value="ECO:0007669"/>
    <property type="project" value="TreeGrafter"/>
</dbReference>
<keyword evidence="7 9" id="KW-0413">Isomerase</keyword>
<keyword evidence="6 9" id="KW-0457">Lysine biosynthesis</keyword>
<evidence type="ECO:0000256" key="3">
    <source>
        <dbReference type="ARBA" id="ARBA00013080"/>
    </source>
</evidence>
<dbReference type="Pfam" id="PF01678">
    <property type="entry name" value="DAP_epimerase"/>
    <property type="match status" value="2"/>
</dbReference>
<feature type="binding site" evidence="9">
    <location>
        <begin position="228"/>
        <end position="229"/>
    </location>
    <ligand>
        <name>substrate</name>
    </ligand>
</feature>
<comment type="catalytic activity">
    <reaction evidence="8 9">
        <text>(2S,6S)-2,6-diaminopimelate = meso-2,6-diaminopimelate</text>
        <dbReference type="Rhea" id="RHEA:15393"/>
        <dbReference type="ChEBI" id="CHEBI:57609"/>
        <dbReference type="ChEBI" id="CHEBI:57791"/>
        <dbReference type="EC" id="5.1.1.7"/>
    </reaction>
</comment>
<dbReference type="EMBL" id="SHAG01000001">
    <property type="protein sequence ID" value="RZO77766.1"/>
    <property type="molecule type" value="Genomic_DNA"/>
</dbReference>
<reference evidence="11 12" key="1">
    <citation type="submission" date="2019-02" db="EMBL/GenBank/DDBJ databases">
        <title>Prokaryotic population dynamics and viral predation in marine succession experiment using metagenomics: the confinement effect.</title>
        <authorList>
            <person name="Haro-Moreno J.M."/>
            <person name="Rodriguez-Valera F."/>
            <person name="Lopez-Perez M."/>
        </authorList>
    </citation>
    <scope>NUCLEOTIDE SEQUENCE [LARGE SCALE GENOMIC DNA]</scope>
    <source>
        <strain evidence="11">MED-G157</strain>
    </source>
</reference>
<feature type="binding site" evidence="9">
    <location>
        <begin position="76"/>
        <end position="77"/>
    </location>
    <ligand>
        <name>substrate</name>
    </ligand>
</feature>
<evidence type="ECO:0000256" key="10">
    <source>
        <dbReference type="PROSITE-ProRule" id="PRU10125"/>
    </source>
</evidence>
<evidence type="ECO:0000256" key="5">
    <source>
        <dbReference type="ARBA" id="ARBA00022605"/>
    </source>
</evidence>
<comment type="similarity">
    <text evidence="2 9">Belongs to the diaminopimelate epimerase family.</text>
</comment>
<proteinExistence type="inferred from homology"/>
<dbReference type="HAMAP" id="MF_00197">
    <property type="entry name" value="DAP_epimerase"/>
    <property type="match status" value="1"/>
</dbReference>
<feature type="binding site" evidence="9">
    <location>
        <begin position="218"/>
        <end position="219"/>
    </location>
    <ligand>
        <name>substrate</name>
    </ligand>
</feature>
<feature type="binding site" evidence="9">
    <location>
        <position position="66"/>
    </location>
    <ligand>
        <name>substrate</name>
    </ligand>
</feature>
<feature type="binding site" evidence="9">
    <location>
        <position position="200"/>
    </location>
    <ligand>
        <name>substrate</name>
    </ligand>
</feature>
<feature type="binding site" evidence="9">
    <location>
        <position position="46"/>
    </location>
    <ligand>
        <name>substrate</name>
    </ligand>
</feature>